<evidence type="ECO:0000256" key="9">
    <source>
        <dbReference type="ARBA" id="ARBA00023237"/>
    </source>
</evidence>
<dbReference type="InterPro" id="IPR000531">
    <property type="entry name" value="Beta-barrel_TonB"/>
</dbReference>
<dbReference type="InterPro" id="IPR023996">
    <property type="entry name" value="TonB-dep_OMP_SusC/RagA"/>
</dbReference>
<evidence type="ECO:0000256" key="11">
    <source>
        <dbReference type="RuleBase" id="RU003357"/>
    </source>
</evidence>
<evidence type="ECO:0000256" key="10">
    <source>
        <dbReference type="PROSITE-ProRule" id="PRU01360"/>
    </source>
</evidence>
<dbReference type="InterPro" id="IPR037066">
    <property type="entry name" value="Plug_dom_sf"/>
</dbReference>
<dbReference type="InterPro" id="IPR008969">
    <property type="entry name" value="CarboxyPept-like_regulatory"/>
</dbReference>
<dbReference type="NCBIfam" id="TIGR04057">
    <property type="entry name" value="SusC_RagA_signa"/>
    <property type="match status" value="1"/>
</dbReference>
<keyword evidence="7 11" id="KW-0798">TonB box</keyword>
<feature type="domain" description="Secretin/TonB short N-terminal" evidence="12">
    <location>
        <begin position="70"/>
        <end position="120"/>
    </location>
</feature>
<dbReference type="Gene3D" id="2.40.170.20">
    <property type="entry name" value="TonB-dependent receptor, beta-barrel domain"/>
    <property type="match status" value="1"/>
</dbReference>
<comment type="caution">
    <text evidence="13">The sequence shown here is derived from an EMBL/GenBank/DDBJ whole genome shotgun (WGS) entry which is preliminary data.</text>
</comment>
<evidence type="ECO:0000256" key="8">
    <source>
        <dbReference type="ARBA" id="ARBA00023136"/>
    </source>
</evidence>
<dbReference type="SMART" id="SM00965">
    <property type="entry name" value="STN"/>
    <property type="match status" value="1"/>
</dbReference>
<keyword evidence="8 10" id="KW-0472">Membrane</keyword>
<accession>A0A327X6V5</accession>
<dbReference type="FunFam" id="2.170.130.10:FF:000008">
    <property type="entry name" value="SusC/RagA family TonB-linked outer membrane protein"/>
    <property type="match status" value="1"/>
</dbReference>
<name>A0A327X6V5_LARAB</name>
<dbReference type="Proteomes" id="UP000248790">
    <property type="component" value="Unassembled WGS sequence"/>
</dbReference>
<keyword evidence="6" id="KW-0408">Iron</keyword>
<keyword evidence="3 10" id="KW-1134">Transmembrane beta strand</keyword>
<sequence length="1142" mass="127017">MSNQFYAPPGGHALPLRLTFVQLLLVMVLSSASFAGPRYGQDELSRKVALKVENVTLRDALLRIEKKANIKFVFSSRIIQEQRVSFQTQGGRLAEVLDQLLKPLGISYELVDNQIVLSKKETAATETATPVAEQTASVKRPQAVAFTVRGVVKEANGSGLPGVNVVEKGTSRGTNTDANGAFQLDVTDGNATLVFSSIGYAKQEVAVGNRSTIDVTMESDNRNLDEVVVIGYGTVRKSDLTGSVGAIKGEKLLDRQATNIGQALQGRLPGVDVAVMSSAPGYQPRVRIRGVGSINSSLEPLYVVDGIIGVTNANLINPNDIESLEVLKDASATAIYGARGANGVIIITTKRGKSGATQVSYDTWGSYITPAKYLGTLSADEFMAVYNKAYDNAQKYDPEGFADGKYVRNDPKNFPNLFDANGRPLYNTDWEREVYKPTWAQNHELGVRGGTEKTSYSLSLGYTDQGGLMLNSWFKRYSAKFTLDTDVKKWLKLGGSMFLNRTNQREVDDASGGLNVPRMVMEAIPILPTQYPDGSWGRNKDWPGMEGGENPVRIANQRLRINPKNQMLGQIYSLLTFSPELTLRSNFGYELKFEKNNFYSGRDLNALSADQKGTADIWSNQEYYWQFENYLNYNKTINSDHTISALAGLSWQKRSWERYLAAAQNFIDDFWGYHNLGVGTSLQKPSSEDQEWSLNSYFARLNYNFKDRYLVTFTGRYDGASKFGANNKYAFFPSAAIAWNVSQEEFLKSVSWLSNLKLRASYGKTGNQEIGQYRSQQFLGTGDVLLGGVRQTGIWQSSFGNPDLRWEFTNQLDIGADIGLLNNRLDLTIDYYHKITKDLLLDAPIPWSTGLAVVTQNIGSVENKGLEIGINSRNVATNNFSWTTNLAFSTNKNKILKLGVNNDDIFPGPWFLGQTNILRVGQPIGTFWGRKRLGTFSTAEADLAAKYNRLPGDIKWADLNNDGKIDGSDETIIGRAYPKWNLNVGNTFQFGKFDLSFDIRFVMGVNTVNATKHSVEDRQAIASSSRTVLGAWTPENQNSMIAEIRHYNAGYDTAMDDWWVEDGSFIRGQNLVFGYSLPNKIGKLNFQRLRVYASAQNFFLISDYSGYDPEALTAFGGPLIQNIEFFQYPRPRTFSLGLNVQF</sequence>
<dbReference type="SUPFAM" id="SSF56935">
    <property type="entry name" value="Porins"/>
    <property type="match status" value="1"/>
</dbReference>
<dbReference type="GO" id="GO:0009279">
    <property type="term" value="C:cell outer membrane"/>
    <property type="evidence" value="ECO:0007669"/>
    <property type="project" value="UniProtKB-SubCell"/>
</dbReference>
<dbReference type="InterPro" id="IPR011662">
    <property type="entry name" value="Secretin/TonB_short_N"/>
</dbReference>
<evidence type="ECO:0000313" key="14">
    <source>
        <dbReference type="Proteomes" id="UP000248790"/>
    </source>
</evidence>
<dbReference type="Gene3D" id="2.170.130.10">
    <property type="entry name" value="TonB-dependent receptor, plug domain"/>
    <property type="match status" value="1"/>
</dbReference>
<organism evidence="13 14">
    <name type="scientific">Larkinella arboricola</name>
    <dbReference type="NCBI Taxonomy" id="643671"/>
    <lineage>
        <taxon>Bacteria</taxon>
        <taxon>Pseudomonadati</taxon>
        <taxon>Bacteroidota</taxon>
        <taxon>Cytophagia</taxon>
        <taxon>Cytophagales</taxon>
        <taxon>Spirosomataceae</taxon>
        <taxon>Larkinella</taxon>
    </lineage>
</organism>
<dbReference type="GO" id="GO:0006826">
    <property type="term" value="P:iron ion transport"/>
    <property type="evidence" value="ECO:0007669"/>
    <property type="project" value="UniProtKB-KW"/>
</dbReference>
<evidence type="ECO:0000256" key="5">
    <source>
        <dbReference type="ARBA" id="ARBA00022692"/>
    </source>
</evidence>
<protein>
    <submittedName>
        <fullName evidence="13">TonB-linked SusC/RagA family outer membrane protein</fullName>
    </submittedName>
</protein>
<dbReference type="EMBL" id="QLMC01000001">
    <property type="protein sequence ID" value="RAK02471.1"/>
    <property type="molecule type" value="Genomic_DNA"/>
</dbReference>
<dbReference type="SUPFAM" id="SSF49464">
    <property type="entry name" value="Carboxypeptidase regulatory domain-like"/>
    <property type="match status" value="1"/>
</dbReference>
<evidence type="ECO:0000256" key="7">
    <source>
        <dbReference type="ARBA" id="ARBA00023077"/>
    </source>
</evidence>
<comment type="subcellular location">
    <subcellularLocation>
        <location evidence="1 10">Cell outer membrane</location>
        <topology evidence="1 10">Multi-pass membrane protein</topology>
    </subcellularLocation>
</comment>
<keyword evidence="9 10" id="KW-0998">Cell outer membrane</keyword>
<keyword evidence="4" id="KW-0406">Ion transport</keyword>
<dbReference type="InterPro" id="IPR023997">
    <property type="entry name" value="TonB-dep_OMP_SusC/RagA_CS"/>
</dbReference>
<dbReference type="RefSeq" id="WP_229310527.1">
    <property type="nucleotide sequence ID" value="NZ_QLMC01000001.1"/>
</dbReference>
<gene>
    <name evidence="13" type="ORF">LX87_00591</name>
</gene>
<dbReference type="InterPro" id="IPR012910">
    <property type="entry name" value="Plug_dom"/>
</dbReference>
<keyword evidence="4" id="KW-0410">Iron transport</keyword>
<dbReference type="AlphaFoldDB" id="A0A327X6V5"/>
<evidence type="ECO:0000313" key="13">
    <source>
        <dbReference type="EMBL" id="RAK02471.1"/>
    </source>
</evidence>
<comment type="similarity">
    <text evidence="10 11">Belongs to the TonB-dependent receptor family.</text>
</comment>
<evidence type="ECO:0000256" key="1">
    <source>
        <dbReference type="ARBA" id="ARBA00004571"/>
    </source>
</evidence>
<evidence type="ECO:0000256" key="3">
    <source>
        <dbReference type="ARBA" id="ARBA00022452"/>
    </source>
</evidence>
<evidence type="ECO:0000259" key="12">
    <source>
        <dbReference type="SMART" id="SM00965"/>
    </source>
</evidence>
<dbReference type="Pfam" id="PF13715">
    <property type="entry name" value="CarbopepD_reg_2"/>
    <property type="match status" value="1"/>
</dbReference>
<keyword evidence="5 10" id="KW-0812">Transmembrane</keyword>
<keyword evidence="14" id="KW-1185">Reference proteome</keyword>
<dbReference type="InterPro" id="IPR039426">
    <property type="entry name" value="TonB-dep_rcpt-like"/>
</dbReference>
<evidence type="ECO:0000256" key="6">
    <source>
        <dbReference type="ARBA" id="ARBA00023004"/>
    </source>
</evidence>
<dbReference type="Pfam" id="PF00593">
    <property type="entry name" value="TonB_dep_Rec_b-barrel"/>
    <property type="match status" value="1"/>
</dbReference>
<keyword evidence="2 10" id="KW-0813">Transport</keyword>
<dbReference type="Pfam" id="PF07715">
    <property type="entry name" value="Plug"/>
    <property type="match status" value="1"/>
</dbReference>
<dbReference type="InterPro" id="IPR036942">
    <property type="entry name" value="Beta-barrel_TonB_sf"/>
</dbReference>
<dbReference type="Gene3D" id="3.55.50.30">
    <property type="match status" value="1"/>
</dbReference>
<proteinExistence type="inferred from homology"/>
<dbReference type="NCBIfam" id="TIGR04056">
    <property type="entry name" value="OMP_RagA_SusC"/>
    <property type="match status" value="1"/>
</dbReference>
<dbReference type="PROSITE" id="PS52016">
    <property type="entry name" value="TONB_DEPENDENT_REC_3"/>
    <property type="match status" value="1"/>
</dbReference>
<dbReference type="Gene3D" id="2.60.40.1120">
    <property type="entry name" value="Carboxypeptidase-like, regulatory domain"/>
    <property type="match status" value="1"/>
</dbReference>
<evidence type="ECO:0000256" key="2">
    <source>
        <dbReference type="ARBA" id="ARBA00022448"/>
    </source>
</evidence>
<evidence type="ECO:0000256" key="4">
    <source>
        <dbReference type="ARBA" id="ARBA00022496"/>
    </source>
</evidence>
<reference evidence="13 14" key="1">
    <citation type="submission" date="2018-06" db="EMBL/GenBank/DDBJ databases">
        <title>Genomic Encyclopedia of Archaeal and Bacterial Type Strains, Phase II (KMG-II): from individual species to whole genera.</title>
        <authorList>
            <person name="Goeker M."/>
        </authorList>
    </citation>
    <scope>NUCLEOTIDE SEQUENCE [LARGE SCALE GENOMIC DNA]</scope>
    <source>
        <strain evidence="13 14">DSM 21851</strain>
    </source>
</reference>